<keyword evidence="2" id="KW-1185">Reference proteome</keyword>
<name>A0A9J5X003_SOLCO</name>
<dbReference type="Proteomes" id="UP000824120">
    <property type="component" value="Chromosome 10"/>
</dbReference>
<evidence type="ECO:0000313" key="1">
    <source>
        <dbReference type="EMBL" id="KAG5580628.1"/>
    </source>
</evidence>
<dbReference type="EMBL" id="JACXVP010000010">
    <property type="protein sequence ID" value="KAG5580628.1"/>
    <property type="molecule type" value="Genomic_DNA"/>
</dbReference>
<comment type="caution">
    <text evidence="1">The sequence shown here is derived from an EMBL/GenBank/DDBJ whole genome shotgun (WGS) entry which is preliminary data.</text>
</comment>
<dbReference type="AlphaFoldDB" id="A0A9J5X003"/>
<evidence type="ECO:0000313" key="2">
    <source>
        <dbReference type="Proteomes" id="UP000824120"/>
    </source>
</evidence>
<protein>
    <submittedName>
        <fullName evidence="1">Uncharacterized protein</fullName>
    </submittedName>
</protein>
<organism evidence="1 2">
    <name type="scientific">Solanum commersonii</name>
    <name type="common">Commerson's wild potato</name>
    <name type="synonym">Commerson's nightshade</name>
    <dbReference type="NCBI Taxonomy" id="4109"/>
    <lineage>
        <taxon>Eukaryota</taxon>
        <taxon>Viridiplantae</taxon>
        <taxon>Streptophyta</taxon>
        <taxon>Embryophyta</taxon>
        <taxon>Tracheophyta</taxon>
        <taxon>Spermatophyta</taxon>
        <taxon>Magnoliopsida</taxon>
        <taxon>eudicotyledons</taxon>
        <taxon>Gunneridae</taxon>
        <taxon>Pentapetalae</taxon>
        <taxon>asterids</taxon>
        <taxon>lamiids</taxon>
        <taxon>Solanales</taxon>
        <taxon>Solanaceae</taxon>
        <taxon>Solanoideae</taxon>
        <taxon>Solaneae</taxon>
        <taxon>Solanum</taxon>
    </lineage>
</organism>
<reference evidence="1 2" key="1">
    <citation type="submission" date="2020-09" db="EMBL/GenBank/DDBJ databases">
        <title>De no assembly of potato wild relative species, Solanum commersonii.</title>
        <authorList>
            <person name="Cho K."/>
        </authorList>
    </citation>
    <scope>NUCLEOTIDE SEQUENCE [LARGE SCALE GENOMIC DNA]</scope>
    <source>
        <strain evidence="1">LZ3.2</strain>
        <tissue evidence="1">Leaf</tissue>
    </source>
</reference>
<gene>
    <name evidence="1" type="ORF">H5410_051255</name>
</gene>
<sequence length="269" mass="29803">MPSESSRRESKVGETEIVSGEIGNNYVISKIDRADRYNHRSSNLYVPAQKGNVAQTYVSVSDQASSNIKEMLNKVFNLVFDVSDCLKICAVADHSAQLVGIVDTLGEPPFASRALSRWAIWYCFAELLGDTLTTLFHHQLDLSLQGSAHWNKRRSLGRSATHQLGSNPWFVSDSKYLNLKVSSDIETKYQFKKDVSNSAQDSTMNVHNKTHFIHAKINCVPKDSSCDTPLPKILTLAILASNASSSSTKVFECPHTKDDSILTHNGLII</sequence>
<accession>A0A9J5X003</accession>
<proteinExistence type="predicted"/>